<dbReference type="STRING" id="1344003.SAMN05445060_2048"/>
<dbReference type="RefSeq" id="WP_076479134.1">
    <property type="nucleotide sequence ID" value="NZ_FTNT01000005.1"/>
</dbReference>
<accession>A0A1N7FGK8</accession>
<protein>
    <submittedName>
        <fullName evidence="4">Pyridoxal 5-phosphate dependent beta-lyase</fullName>
    </submittedName>
</protein>
<evidence type="ECO:0000313" key="4">
    <source>
        <dbReference type="EMBL" id="SIR99433.1"/>
    </source>
</evidence>
<keyword evidence="4" id="KW-0456">Lyase</keyword>
<comment type="cofactor">
    <cofactor evidence="1">
        <name>pyridoxal 5'-phosphate</name>
        <dbReference type="ChEBI" id="CHEBI:597326"/>
    </cofactor>
</comment>
<gene>
    <name evidence="4" type="ORF">SAMN05445060_2048</name>
</gene>
<dbReference type="SUPFAM" id="SSF53383">
    <property type="entry name" value="PLP-dependent transferases"/>
    <property type="match status" value="1"/>
</dbReference>
<reference evidence="4 5" key="1">
    <citation type="submission" date="2017-01" db="EMBL/GenBank/DDBJ databases">
        <authorList>
            <person name="Mah S.A."/>
            <person name="Swanson W.J."/>
            <person name="Moy G.W."/>
            <person name="Vacquier V.D."/>
        </authorList>
    </citation>
    <scope>NUCLEOTIDE SEQUENCE [LARGE SCALE GENOMIC DNA]</scope>
    <source>
        <strain evidence="4 5">CPCC 203464</strain>
    </source>
</reference>
<evidence type="ECO:0000259" key="3">
    <source>
        <dbReference type="Pfam" id="PF00266"/>
    </source>
</evidence>
<evidence type="ECO:0000256" key="1">
    <source>
        <dbReference type="ARBA" id="ARBA00001933"/>
    </source>
</evidence>
<dbReference type="OrthoDB" id="9808002at2"/>
<keyword evidence="5" id="KW-1185">Reference proteome</keyword>
<sequence length="364" mass="39130">MYVSELGEPWHRARVEPALTHLDSASAARSSNRVIESLTEHLWREAEHGSYVAAAAVAGRLEQCRADLSTLVGMGPDEVVFRDGSTAALRALLNRWDLPAAATVWVGENEYGPNLDEFARRGLTVQTVPSTDEVGTRVDVDALAGRLRSARPDVIHLCHLGSYNGVVQPLGRIVELAHAAGVPVVVDAAQSLGQTDCAFGADAVYGTSRKWLTGPRGVGFVGVRSDGLLRAEIDDPQTFIAGRLGLGVAVRELHDVGIERVHRELARVGAVTRERVADVDGWVLRESVDEPSAIVTLAPPIGWEPADVLAAKVRLQSSGILVTCADSWRAPLTADGSVLRFSPHLGVRYDDLDRLVGELRAMGR</sequence>
<dbReference type="PANTHER" id="PTHR43586:SF8">
    <property type="entry name" value="CYSTEINE DESULFURASE 1, CHLOROPLASTIC"/>
    <property type="match status" value="1"/>
</dbReference>
<dbReference type="GO" id="GO:0016829">
    <property type="term" value="F:lyase activity"/>
    <property type="evidence" value="ECO:0007669"/>
    <property type="project" value="UniProtKB-KW"/>
</dbReference>
<dbReference type="InterPro" id="IPR015424">
    <property type="entry name" value="PyrdxlP-dep_Trfase"/>
</dbReference>
<name>A0A1N7FGK8_9NOCA</name>
<dbReference type="Gene3D" id="3.40.640.10">
    <property type="entry name" value="Type I PLP-dependent aspartate aminotransferase-like (Major domain)"/>
    <property type="match status" value="1"/>
</dbReference>
<keyword evidence="2" id="KW-0663">Pyridoxal phosphate</keyword>
<proteinExistence type="predicted"/>
<dbReference type="AlphaFoldDB" id="A0A1N7FGK8"/>
<dbReference type="InterPro" id="IPR000192">
    <property type="entry name" value="Aminotrans_V_dom"/>
</dbReference>
<dbReference type="Proteomes" id="UP000186218">
    <property type="component" value="Unassembled WGS sequence"/>
</dbReference>
<dbReference type="InterPro" id="IPR015421">
    <property type="entry name" value="PyrdxlP-dep_Trfase_major"/>
</dbReference>
<dbReference type="EMBL" id="FTNT01000005">
    <property type="protein sequence ID" value="SIR99433.1"/>
    <property type="molecule type" value="Genomic_DNA"/>
</dbReference>
<evidence type="ECO:0000313" key="5">
    <source>
        <dbReference type="Proteomes" id="UP000186218"/>
    </source>
</evidence>
<dbReference type="PANTHER" id="PTHR43586">
    <property type="entry name" value="CYSTEINE DESULFURASE"/>
    <property type="match status" value="1"/>
</dbReference>
<feature type="domain" description="Aminotransferase class V" evidence="3">
    <location>
        <begin position="21"/>
        <end position="227"/>
    </location>
</feature>
<evidence type="ECO:0000256" key="2">
    <source>
        <dbReference type="ARBA" id="ARBA00022898"/>
    </source>
</evidence>
<organism evidence="4 5">
    <name type="scientific">Williamsia sterculiae</name>
    <dbReference type="NCBI Taxonomy" id="1344003"/>
    <lineage>
        <taxon>Bacteria</taxon>
        <taxon>Bacillati</taxon>
        <taxon>Actinomycetota</taxon>
        <taxon>Actinomycetes</taxon>
        <taxon>Mycobacteriales</taxon>
        <taxon>Nocardiaceae</taxon>
        <taxon>Williamsia</taxon>
    </lineage>
</organism>
<dbReference type="Pfam" id="PF00266">
    <property type="entry name" value="Aminotran_5"/>
    <property type="match status" value="1"/>
</dbReference>